<dbReference type="Proteomes" id="UP000827092">
    <property type="component" value="Unassembled WGS sequence"/>
</dbReference>
<gene>
    <name evidence="1" type="ORF">JTE90_023213</name>
</gene>
<protein>
    <submittedName>
        <fullName evidence="1">Uncharacterized protein</fullName>
    </submittedName>
</protein>
<accession>A0AAV6VLC8</accession>
<organism evidence="1 2">
    <name type="scientific">Oedothorax gibbosus</name>
    <dbReference type="NCBI Taxonomy" id="931172"/>
    <lineage>
        <taxon>Eukaryota</taxon>
        <taxon>Metazoa</taxon>
        <taxon>Ecdysozoa</taxon>
        <taxon>Arthropoda</taxon>
        <taxon>Chelicerata</taxon>
        <taxon>Arachnida</taxon>
        <taxon>Araneae</taxon>
        <taxon>Araneomorphae</taxon>
        <taxon>Entelegynae</taxon>
        <taxon>Araneoidea</taxon>
        <taxon>Linyphiidae</taxon>
        <taxon>Erigoninae</taxon>
        <taxon>Oedothorax</taxon>
    </lineage>
</organism>
<keyword evidence="2" id="KW-1185">Reference proteome</keyword>
<reference evidence="1 2" key="1">
    <citation type="journal article" date="2022" name="Nat. Ecol. Evol.">
        <title>A masculinizing supergene underlies an exaggerated male reproductive morph in a spider.</title>
        <authorList>
            <person name="Hendrickx F."/>
            <person name="De Corte Z."/>
            <person name="Sonet G."/>
            <person name="Van Belleghem S.M."/>
            <person name="Kostlbacher S."/>
            <person name="Vangestel C."/>
        </authorList>
    </citation>
    <scope>NUCLEOTIDE SEQUENCE [LARGE SCALE GENOMIC DNA]</scope>
    <source>
        <strain evidence="1">W744_W776</strain>
    </source>
</reference>
<sequence length="129" mass="14402">MCQDSWGSEVETVNNKMLLLVQEEFQSNCQDLGSTARIDFQSSTAVLGVGGVLFWCGREPSTLRDQRYKIELAGIGLSPRRWADTRGGCPRHRVHSILSSRMMGGRLELEGCDTIQIMREVPRSLVCAL</sequence>
<proteinExistence type="predicted"/>
<dbReference type="AlphaFoldDB" id="A0AAV6VLC8"/>
<dbReference type="EMBL" id="JAFNEN010000065">
    <property type="protein sequence ID" value="KAG8196704.1"/>
    <property type="molecule type" value="Genomic_DNA"/>
</dbReference>
<name>A0AAV6VLC8_9ARAC</name>
<evidence type="ECO:0000313" key="2">
    <source>
        <dbReference type="Proteomes" id="UP000827092"/>
    </source>
</evidence>
<comment type="caution">
    <text evidence="1">The sequence shown here is derived from an EMBL/GenBank/DDBJ whole genome shotgun (WGS) entry which is preliminary data.</text>
</comment>
<evidence type="ECO:0000313" key="1">
    <source>
        <dbReference type="EMBL" id="KAG8196704.1"/>
    </source>
</evidence>